<dbReference type="AlphaFoldDB" id="A0A9Q1C7T3"/>
<reference evidence="1" key="1">
    <citation type="submission" date="2021-10" db="EMBL/GenBank/DDBJ databases">
        <title>Tropical sea cucumber genome reveals ecological adaptation and Cuvierian tubules defense mechanism.</title>
        <authorList>
            <person name="Chen T."/>
        </authorList>
    </citation>
    <scope>NUCLEOTIDE SEQUENCE</scope>
    <source>
        <strain evidence="1">Nanhai2018</strain>
        <tissue evidence="1">Muscle</tissue>
    </source>
</reference>
<organism evidence="1 2">
    <name type="scientific">Holothuria leucospilota</name>
    <name type="common">Black long sea cucumber</name>
    <name type="synonym">Mertensiothuria leucospilota</name>
    <dbReference type="NCBI Taxonomy" id="206669"/>
    <lineage>
        <taxon>Eukaryota</taxon>
        <taxon>Metazoa</taxon>
        <taxon>Echinodermata</taxon>
        <taxon>Eleutherozoa</taxon>
        <taxon>Echinozoa</taxon>
        <taxon>Holothuroidea</taxon>
        <taxon>Aspidochirotacea</taxon>
        <taxon>Aspidochirotida</taxon>
        <taxon>Holothuriidae</taxon>
        <taxon>Holothuria</taxon>
    </lineage>
</organism>
<gene>
    <name evidence="1" type="ORF">HOLleu_17162</name>
</gene>
<accession>A0A9Q1C7T3</accession>
<keyword evidence="2" id="KW-1185">Reference proteome</keyword>
<dbReference type="OrthoDB" id="8883818at2759"/>
<dbReference type="InterPro" id="IPR011042">
    <property type="entry name" value="6-blade_b-propeller_TolB-like"/>
</dbReference>
<evidence type="ECO:0000313" key="2">
    <source>
        <dbReference type="Proteomes" id="UP001152320"/>
    </source>
</evidence>
<dbReference type="Proteomes" id="UP001152320">
    <property type="component" value="Chromosome 7"/>
</dbReference>
<dbReference type="EMBL" id="JAIZAY010000007">
    <property type="protein sequence ID" value="KAJ8039441.1"/>
    <property type="molecule type" value="Genomic_DNA"/>
</dbReference>
<dbReference type="SUPFAM" id="SSF101898">
    <property type="entry name" value="NHL repeat"/>
    <property type="match status" value="1"/>
</dbReference>
<proteinExistence type="predicted"/>
<dbReference type="Gene3D" id="2.120.10.30">
    <property type="entry name" value="TolB, C-terminal domain"/>
    <property type="match status" value="1"/>
</dbReference>
<protein>
    <submittedName>
        <fullName evidence="1">Uncharacterized protein</fullName>
    </submittedName>
</protein>
<evidence type="ECO:0000313" key="1">
    <source>
        <dbReference type="EMBL" id="KAJ8039441.1"/>
    </source>
</evidence>
<name>A0A9Q1C7T3_HOLLE</name>
<sequence>MEGIEWDICDIAVSQSGDIVITGNAADQESHITVIDETGNVNRQWIMSNLSDTFIEPDRFCDFLSEDTIATTCDPNEIGIFNIRDGSYVKTNISELTSDWPEERGVTCIATDPASKQIIVGSKEGSLVCVFDDRLNLLRTLTLPEQMPGATDMFFSKENSVAVCCTKTAIVMTMNGPLCEKIFEFPQPFSGRGHWQPLNMCKDKTGCIYILWSSRGQSVIAKYGLDGCQVLAIKDVDDNTANITTAILGYREILLATTHPSRKMYQYDLVSRMVLFVCLPNGG</sequence>
<comment type="caution">
    <text evidence="1">The sequence shown here is derived from an EMBL/GenBank/DDBJ whole genome shotgun (WGS) entry which is preliminary data.</text>
</comment>